<sequence length="596" mass="67036">MEGMTRMYSTLVKINDEWAQEGAGRQIMDSTSRYYGGVADSENGIAWPSHGGTPMIMALWIAALVNKDSKYYHNNELALRLELGSEFMLRSQHADGTISPGWTNMHSPPDTAFVVVGLAQAYELLKMDEWEPLQKAASNTLLFLERTIPALLTGGCHTPNHRWVLSAALGFLYKLSGNEALKVRANEWLAEGMDCTEDGEWTERSNGIYNSVSDVMLFHAAELLDKKELLEPVRRNLKMMAYMIHPNGEVVTDYSGRQDFGNSFTMDSYFLVSRLMAVHDQDPHFEAIAELAGQTLKHPGWLPNNAMISYLLRPELREQPIPPAELLTNYRVVVNRDFERERYLGEMEGAGHHGIIYHSRLHPDFGAPVARERDGQTSLTVMTESSSMFALRHGQARLLAVQIGTSFEPGFVKMNDLEVLEHGYRLTAVESKGYYGPIKKKDLPQSASSPVSPWYLLPHHLRETTHLQQHHVEAKLMKSELGWQLTISCDEPESLMTQVIFVFGEEGKLTGDGIVPEADINFWKQGTAHYAAGDDWIEMDSGAHEHLVKTLRNTSVPSGCKALIVNLMTPYRKTFDIKLSPKKMKEDEAADRELIG</sequence>
<dbReference type="AlphaFoldDB" id="A0A7W5GA28"/>
<dbReference type="InterPro" id="IPR008929">
    <property type="entry name" value="Chondroitin_lyas"/>
</dbReference>
<name>A0A7W5GA28_9BACL</name>
<keyword evidence="2" id="KW-1185">Reference proteome</keyword>
<dbReference type="SUPFAM" id="SSF48239">
    <property type="entry name" value="Terpenoid cyclases/Protein prenyltransferases"/>
    <property type="match status" value="1"/>
</dbReference>
<proteinExistence type="predicted"/>
<organism evidence="1 2">
    <name type="scientific">Paenibacillus endophyticus</name>
    <dbReference type="NCBI Taxonomy" id="1294268"/>
    <lineage>
        <taxon>Bacteria</taxon>
        <taxon>Bacillati</taxon>
        <taxon>Bacillota</taxon>
        <taxon>Bacilli</taxon>
        <taxon>Bacillales</taxon>
        <taxon>Paenibacillaceae</taxon>
        <taxon>Paenibacillus</taxon>
    </lineage>
</organism>
<protein>
    <submittedName>
        <fullName evidence="1">Uncharacterized protein</fullName>
    </submittedName>
</protein>
<gene>
    <name evidence="1" type="ORF">FHS16_002352</name>
</gene>
<reference evidence="1 2" key="1">
    <citation type="submission" date="2020-08" db="EMBL/GenBank/DDBJ databases">
        <title>Genomic Encyclopedia of Type Strains, Phase III (KMG-III): the genomes of soil and plant-associated and newly described type strains.</title>
        <authorList>
            <person name="Whitman W."/>
        </authorList>
    </citation>
    <scope>NUCLEOTIDE SEQUENCE [LARGE SCALE GENOMIC DNA]</scope>
    <source>
        <strain evidence="1 2">CECT 8234</strain>
    </source>
</reference>
<evidence type="ECO:0000313" key="2">
    <source>
        <dbReference type="Proteomes" id="UP000518605"/>
    </source>
</evidence>
<dbReference type="Proteomes" id="UP000518605">
    <property type="component" value="Unassembled WGS sequence"/>
</dbReference>
<dbReference type="EMBL" id="JACHXW010000005">
    <property type="protein sequence ID" value="MBB3152306.1"/>
    <property type="molecule type" value="Genomic_DNA"/>
</dbReference>
<comment type="caution">
    <text evidence="1">The sequence shown here is derived from an EMBL/GenBank/DDBJ whole genome shotgun (WGS) entry which is preliminary data.</text>
</comment>
<dbReference type="Gene3D" id="1.50.10.100">
    <property type="entry name" value="Chondroitin AC/alginate lyase"/>
    <property type="match status" value="1"/>
</dbReference>
<dbReference type="InterPro" id="IPR008930">
    <property type="entry name" value="Terpenoid_cyclase/PrenylTrfase"/>
</dbReference>
<evidence type="ECO:0000313" key="1">
    <source>
        <dbReference type="EMBL" id="MBB3152306.1"/>
    </source>
</evidence>
<dbReference type="RefSeq" id="WP_312890851.1">
    <property type="nucleotide sequence ID" value="NZ_JACHXW010000005.1"/>
</dbReference>
<accession>A0A7W5GA28</accession>